<dbReference type="Pfam" id="PF12802">
    <property type="entry name" value="MarR_2"/>
    <property type="match status" value="1"/>
</dbReference>
<dbReference type="RefSeq" id="WP_378418278.1">
    <property type="nucleotide sequence ID" value="NZ_JBHSFO010000009.1"/>
</dbReference>
<evidence type="ECO:0000313" key="3">
    <source>
        <dbReference type="EMBL" id="MFC4605008.1"/>
    </source>
</evidence>
<evidence type="ECO:0000256" key="1">
    <source>
        <dbReference type="SAM" id="MobiDB-lite"/>
    </source>
</evidence>
<comment type="caution">
    <text evidence="3">The sequence shown here is derived from an EMBL/GenBank/DDBJ whole genome shotgun (WGS) entry which is preliminary data.</text>
</comment>
<dbReference type="EMBL" id="JBHSFO010000009">
    <property type="protein sequence ID" value="MFC4605008.1"/>
    <property type="molecule type" value="Genomic_DNA"/>
</dbReference>
<dbReference type="InterPro" id="IPR000835">
    <property type="entry name" value="HTH_MarR-typ"/>
</dbReference>
<protein>
    <submittedName>
        <fullName evidence="3">MarR family winged helix-turn-helix transcriptional regulator</fullName>
    </submittedName>
</protein>
<reference evidence="4" key="1">
    <citation type="journal article" date="2019" name="Int. J. Syst. Evol. Microbiol.">
        <title>The Global Catalogue of Microorganisms (GCM) 10K type strain sequencing project: providing services to taxonomists for standard genome sequencing and annotation.</title>
        <authorList>
            <consortium name="The Broad Institute Genomics Platform"/>
            <consortium name="The Broad Institute Genome Sequencing Center for Infectious Disease"/>
            <person name="Wu L."/>
            <person name="Ma J."/>
        </authorList>
    </citation>
    <scope>NUCLEOTIDE SEQUENCE [LARGE SCALE GENOMIC DNA]</scope>
    <source>
        <strain evidence="4">CCUG 54520</strain>
    </source>
</reference>
<dbReference type="InterPro" id="IPR036388">
    <property type="entry name" value="WH-like_DNA-bd_sf"/>
</dbReference>
<dbReference type="Proteomes" id="UP001595914">
    <property type="component" value="Unassembled WGS sequence"/>
</dbReference>
<dbReference type="InterPro" id="IPR039422">
    <property type="entry name" value="MarR/SlyA-like"/>
</dbReference>
<sequence length="185" mass="19697">MTGRRAAGRLGVDRPGQQGESTAGAAAALALVHRLRALAADLDQLGAVFAERNALHATDLRALVVLLDADRAKLPATPGWLAAQLGLGSAATTALLDRLERAGHLVRAADPGDRRRVLLRVQEQARYLGWSYFAPLVGRVDSAMTDFDADERATVDRFLCAIGAAVAAEPDRAERRVGRGDRLAQ</sequence>
<feature type="domain" description="HTH marR-type" evidence="2">
    <location>
        <begin position="28"/>
        <end position="164"/>
    </location>
</feature>
<organism evidence="3 4">
    <name type="scientific">Rhodococcus kronopolitis</name>
    <dbReference type="NCBI Taxonomy" id="1460226"/>
    <lineage>
        <taxon>Bacteria</taxon>
        <taxon>Bacillati</taxon>
        <taxon>Actinomycetota</taxon>
        <taxon>Actinomycetes</taxon>
        <taxon>Mycobacteriales</taxon>
        <taxon>Nocardiaceae</taxon>
        <taxon>Rhodococcus</taxon>
    </lineage>
</organism>
<dbReference type="Gene3D" id="1.10.10.10">
    <property type="entry name" value="Winged helix-like DNA-binding domain superfamily/Winged helix DNA-binding domain"/>
    <property type="match status" value="1"/>
</dbReference>
<proteinExistence type="predicted"/>
<evidence type="ECO:0000313" key="4">
    <source>
        <dbReference type="Proteomes" id="UP001595914"/>
    </source>
</evidence>
<name>A0ABV9FUT8_9NOCA</name>
<feature type="region of interest" description="Disordered" evidence="1">
    <location>
        <begin position="1"/>
        <end position="20"/>
    </location>
</feature>
<keyword evidence="4" id="KW-1185">Reference proteome</keyword>
<dbReference type="PROSITE" id="PS50995">
    <property type="entry name" value="HTH_MARR_2"/>
    <property type="match status" value="1"/>
</dbReference>
<dbReference type="SMART" id="SM00347">
    <property type="entry name" value="HTH_MARR"/>
    <property type="match status" value="1"/>
</dbReference>
<dbReference type="PANTHER" id="PTHR33164:SF106">
    <property type="entry name" value="TRANSCRIPTIONAL REGULATORY PROTEIN"/>
    <property type="match status" value="1"/>
</dbReference>
<dbReference type="InterPro" id="IPR036390">
    <property type="entry name" value="WH_DNA-bd_sf"/>
</dbReference>
<evidence type="ECO:0000259" key="2">
    <source>
        <dbReference type="PROSITE" id="PS50995"/>
    </source>
</evidence>
<dbReference type="SUPFAM" id="SSF46785">
    <property type="entry name" value="Winged helix' DNA-binding domain"/>
    <property type="match status" value="1"/>
</dbReference>
<accession>A0ABV9FUT8</accession>
<dbReference type="PANTHER" id="PTHR33164">
    <property type="entry name" value="TRANSCRIPTIONAL REGULATOR, MARR FAMILY"/>
    <property type="match status" value="1"/>
</dbReference>
<gene>
    <name evidence="3" type="ORF">ACFO6S_15015</name>
</gene>